<dbReference type="InterPro" id="IPR036705">
    <property type="entry name" value="Ribosyl_crysJ1_sf"/>
</dbReference>
<dbReference type="OrthoDB" id="2021138at2759"/>
<keyword evidence="12" id="KW-0479">Metal-binding</keyword>
<keyword evidence="3" id="KW-0378">Hydrolase</keyword>
<dbReference type="EC" id="3.2.1.143" evidence="2"/>
<dbReference type="Proteomes" id="UP000054937">
    <property type="component" value="Unassembled WGS sequence"/>
</dbReference>
<dbReference type="Pfam" id="PF03747">
    <property type="entry name" value="ADP_ribosyl_GH"/>
    <property type="match status" value="1"/>
</dbReference>
<evidence type="ECO:0000256" key="1">
    <source>
        <dbReference type="ARBA" id="ARBA00010702"/>
    </source>
</evidence>
<name>A0A0V0QNE1_PSEPJ</name>
<evidence type="ECO:0000256" key="3">
    <source>
        <dbReference type="ARBA" id="ARBA00022801"/>
    </source>
</evidence>
<evidence type="ECO:0000256" key="8">
    <source>
        <dbReference type="ARBA" id="ARBA00042850"/>
    </source>
</evidence>
<keyword evidence="12" id="KW-0460">Magnesium</keyword>
<evidence type="ECO:0000256" key="2">
    <source>
        <dbReference type="ARBA" id="ARBA00012255"/>
    </source>
</evidence>
<feature type="binding site" evidence="12">
    <location>
        <position position="306"/>
    </location>
    <ligand>
        <name>Mg(2+)</name>
        <dbReference type="ChEBI" id="CHEBI:18420"/>
        <label>1</label>
    </ligand>
</feature>
<keyword evidence="14" id="KW-1185">Reference proteome</keyword>
<protein>
    <recommendedName>
        <fullName evidence="4">ADP-ribosylhydrolase ARH3</fullName>
        <ecNumber evidence="2">3.2.1.143</ecNumber>
    </recommendedName>
    <alternativeName>
        <fullName evidence="5">ADP-ribose glycohydrolase ARH3</fullName>
    </alternativeName>
    <alternativeName>
        <fullName evidence="6">ADP-ribosylhydrolase 3</fullName>
    </alternativeName>
    <alternativeName>
        <fullName evidence="9">O-acetyl-ADP-ribose deacetylase ARH3</fullName>
    </alternativeName>
    <alternativeName>
        <fullName evidence="10">Poly(ADP-ribose) glycohydrolase ARH3</fullName>
    </alternativeName>
    <alternativeName>
        <fullName evidence="8">[Protein ADP-ribosylarginine] hydrolase-like protein 2</fullName>
    </alternativeName>
    <alternativeName>
        <fullName evidence="7">[Protein ADP-ribosylserine] hydrolase</fullName>
    </alternativeName>
</protein>
<organism evidence="13 14">
    <name type="scientific">Pseudocohnilembus persalinus</name>
    <name type="common">Ciliate</name>
    <dbReference type="NCBI Taxonomy" id="266149"/>
    <lineage>
        <taxon>Eukaryota</taxon>
        <taxon>Sar</taxon>
        <taxon>Alveolata</taxon>
        <taxon>Ciliophora</taxon>
        <taxon>Intramacronucleata</taxon>
        <taxon>Oligohymenophorea</taxon>
        <taxon>Scuticociliatia</taxon>
        <taxon>Philasterida</taxon>
        <taxon>Pseudocohnilembidae</taxon>
        <taxon>Pseudocohnilembus</taxon>
    </lineage>
</organism>
<feature type="binding site" evidence="12">
    <location>
        <position position="308"/>
    </location>
    <ligand>
        <name>Mg(2+)</name>
        <dbReference type="ChEBI" id="CHEBI:18420"/>
        <label>1</label>
    </ligand>
</feature>
<feature type="binding site" evidence="12">
    <location>
        <position position="309"/>
    </location>
    <ligand>
        <name>Mg(2+)</name>
        <dbReference type="ChEBI" id="CHEBI:18420"/>
        <label>1</label>
    </ligand>
</feature>
<feature type="binding site" evidence="12">
    <location>
        <position position="60"/>
    </location>
    <ligand>
        <name>Mg(2+)</name>
        <dbReference type="ChEBI" id="CHEBI:18420"/>
        <label>1</label>
    </ligand>
</feature>
<evidence type="ECO:0000256" key="9">
    <source>
        <dbReference type="ARBA" id="ARBA00043187"/>
    </source>
</evidence>
<dbReference type="PANTHER" id="PTHR16222">
    <property type="entry name" value="ADP-RIBOSYLGLYCOHYDROLASE"/>
    <property type="match status" value="1"/>
</dbReference>
<dbReference type="PANTHER" id="PTHR16222:SF24">
    <property type="entry name" value="ADP-RIBOSYLHYDROLASE ARH3"/>
    <property type="match status" value="1"/>
</dbReference>
<dbReference type="InterPro" id="IPR005502">
    <property type="entry name" value="Ribosyl_crysJ1"/>
</dbReference>
<dbReference type="EMBL" id="LDAU01000127">
    <property type="protein sequence ID" value="KRX03709.1"/>
    <property type="molecule type" value="Genomic_DNA"/>
</dbReference>
<comment type="catalytic activity">
    <reaction evidence="11">
        <text>alpha-NAD(+) + H2O = ADP-D-ribose + nicotinamide + H(+)</text>
        <dbReference type="Rhea" id="RHEA:68792"/>
        <dbReference type="ChEBI" id="CHEBI:15377"/>
        <dbReference type="ChEBI" id="CHEBI:15378"/>
        <dbReference type="ChEBI" id="CHEBI:17154"/>
        <dbReference type="ChEBI" id="CHEBI:57967"/>
        <dbReference type="ChEBI" id="CHEBI:77017"/>
    </reaction>
</comment>
<dbReference type="GO" id="GO:0004649">
    <property type="term" value="F:poly(ADP-ribose) glycohydrolase activity"/>
    <property type="evidence" value="ECO:0007669"/>
    <property type="project" value="UniProtKB-EC"/>
</dbReference>
<evidence type="ECO:0000313" key="14">
    <source>
        <dbReference type="Proteomes" id="UP000054937"/>
    </source>
</evidence>
<accession>A0A0V0QNE1</accession>
<evidence type="ECO:0000256" key="6">
    <source>
        <dbReference type="ARBA" id="ARBA00042471"/>
    </source>
</evidence>
<proteinExistence type="inferred from homology"/>
<feature type="binding site" evidence="12">
    <location>
        <position position="58"/>
    </location>
    <ligand>
        <name>Mg(2+)</name>
        <dbReference type="ChEBI" id="CHEBI:18420"/>
        <label>1</label>
    </ligand>
</feature>
<comment type="similarity">
    <text evidence="1">Belongs to the ADP-ribosylglycohydrolase family.</text>
</comment>
<dbReference type="GO" id="GO:0046872">
    <property type="term" value="F:metal ion binding"/>
    <property type="evidence" value="ECO:0007669"/>
    <property type="project" value="UniProtKB-KW"/>
</dbReference>
<dbReference type="AlphaFoldDB" id="A0A0V0QNE1"/>
<evidence type="ECO:0000256" key="7">
    <source>
        <dbReference type="ARBA" id="ARBA00042722"/>
    </source>
</evidence>
<evidence type="ECO:0000256" key="11">
    <source>
        <dbReference type="ARBA" id="ARBA00049015"/>
    </source>
</evidence>
<sequence length="359" mass="41635">MVMGSLLGDALGTHTEFFNFDAKKQDINQNWDSLIQFIEHNLKMGYIKKQRTEFGVHSDDFSMAKCVADSFIENDYNFDPVDMRKRFALWWYFGLNNGFEGNRSFGLGREINQGFQKIINEGKVNKYVIDEGKLEQMTDVSGNGSVMRLAYIPILYREELEKGEYVAKYHSLTTHSGNEAYDLCGLLTYLCINLLQYPGNSPQRDIFTTKLKQYKTQIPSIKAFAYSQKESFNSLKNYNIQFNQNELDRYWDWKDEKLVVSQTRLNIDATYFGSYSMDSAYLAMHASYHSKSQVEAIFRAVNFKGDSDSVASIVGYITGAMYGLSPEIIKLYNDKCLQYDQFQSLIRAYMIHYQIKFNK</sequence>
<dbReference type="SUPFAM" id="SSF101478">
    <property type="entry name" value="ADP-ribosylglycohydrolase"/>
    <property type="match status" value="1"/>
</dbReference>
<dbReference type="InParanoid" id="A0A0V0QNE1"/>
<comment type="cofactor">
    <cofactor evidence="12">
        <name>Mg(2+)</name>
        <dbReference type="ChEBI" id="CHEBI:18420"/>
    </cofactor>
    <text evidence="12">Binds 2 magnesium ions per subunit.</text>
</comment>
<reference evidence="13 14" key="1">
    <citation type="journal article" date="2015" name="Sci. Rep.">
        <title>Genome of the facultative scuticociliatosis pathogen Pseudocohnilembus persalinus provides insight into its virulence through horizontal gene transfer.</title>
        <authorList>
            <person name="Xiong J."/>
            <person name="Wang G."/>
            <person name="Cheng J."/>
            <person name="Tian M."/>
            <person name="Pan X."/>
            <person name="Warren A."/>
            <person name="Jiang C."/>
            <person name="Yuan D."/>
            <person name="Miao W."/>
        </authorList>
    </citation>
    <scope>NUCLEOTIDE SEQUENCE [LARGE SCALE GENOMIC DNA]</scope>
    <source>
        <strain evidence="13">36N120E</strain>
    </source>
</reference>
<evidence type="ECO:0000256" key="4">
    <source>
        <dbReference type="ARBA" id="ARBA00041057"/>
    </source>
</evidence>
<feature type="binding site" evidence="12">
    <location>
        <position position="59"/>
    </location>
    <ligand>
        <name>Mg(2+)</name>
        <dbReference type="ChEBI" id="CHEBI:18420"/>
        <label>1</label>
    </ligand>
</feature>
<evidence type="ECO:0000256" key="12">
    <source>
        <dbReference type="PIRSR" id="PIRSR605502-1"/>
    </source>
</evidence>
<dbReference type="InterPro" id="IPR050792">
    <property type="entry name" value="ADP-ribosylglycohydrolase"/>
</dbReference>
<evidence type="ECO:0000256" key="5">
    <source>
        <dbReference type="ARBA" id="ARBA00042398"/>
    </source>
</evidence>
<evidence type="ECO:0000256" key="10">
    <source>
        <dbReference type="ARBA" id="ARBA00043193"/>
    </source>
</evidence>
<gene>
    <name evidence="13" type="ORF">PPERSA_03670</name>
</gene>
<comment type="caution">
    <text evidence="13">The sequence shown here is derived from an EMBL/GenBank/DDBJ whole genome shotgun (WGS) entry which is preliminary data.</text>
</comment>
<dbReference type="Gene3D" id="1.10.4080.10">
    <property type="entry name" value="ADP-ribosylation/Crystallin J1"/>
    <property type="match status" value="1"/>
</dbReference>
<evidence type="ECO:0000313" key="13">
    <source>
        <dbReference type="EMBL" id="KRX03709.1"/>
    </source>
</evidence>